<dbReference type="InterPro" id="IPR020635">
    <property type="entry name" value="Tyr_kinase_cat_dom"/>
</dbReference>
<dbReference type="InterPro" id="IPR011009">
    <property type="entry name" value="Kinase-like_dom_sf"/>
</dbReference>
<dbReference type="SUPFAM" id="SSF56112">
    <property type="entry name" value="Protein kinase-like (PK-like)"/>
    <property type="match status" value="1"/>
</dbReference>
<dbReference type="InterPro" id="IPR008266">
    <property type="entry name" value="Tyr_kinase_AS"/>
</dbReference>
<evidence type="ECO:0000313" key="15">
    <source>
        <dbReference type="Proteomes" id="UP001347796"/>
    </source>
</evidence>
<dbReference type="InterPro" id="IPR001245">
    <property type="entry name" value="Ser-Thr/Tyr_kinase_cat_dom"/>
</dbReference>
<feature type="compositionally biased region" description="Basic and acidic residues" evidence="10">
    <location>
        <begin position="1194"/>
        <end position="1207"/>
    </location>
</feature>
<accession>A0AAN8PTN5</accession>
<feature type="compositionally biased region" description="Polar residues" evidence="10">
    <location>
        <begin position="717"/>
        <end position="735"/>
    </location>
</feature>
<evidence type="ECO:0000256" key="8">
    <source>
        <dbReference type="ARBA" id="ARBA00047899"/>
    </source>
</evidence>
<evidence type="ECO:0000256" key="6">
    <source>
        <dbReference type="ARBA" id="ARBA00022840"/>
    </source>
</evidence>
<evidence type="ECO:0000256" key="5">
    <source>
        <dbReference type="ARBA" id="ARBA00022777"/>
    </source>
</evidence>
<feature type="compositionally biased region" description="Polar residues" evidence="10">
    <location>
        <begin position="1252"/>
        <end position="1264"/>
    </location>
</feature>
<feature type="compositionally biased region" description="Polar residues" evidence="10">
    <location>
        <begin position="1213"/>
        <end position="1222"/>
    </location>
</feature>
<dbReference type="PROSITE" id="PS00109">
    <property type="entry name" value="PROTEIN_KINASE_TYR"/>
    <property type="match status" value="1"/>
</dbReference>
<dbReference type="CDD" id="cd09539">
    <property type="entry name" value="SAM_TNK-like"/>
    <property type="match status" value="1"/>
</dbReference>
<evidence type="ECO:0000256" key="7">
    <source>
        <dbReference type="ARBA" id="ARBA00023137"/>
    </source>
</evidence>
<dbReference type="PROSITE" id="PS50108">
    <property type="entry name" value="CRIB"/>
    <property type="match status" value="1"/>
</dbReference>
<evidence type="ECO:0000256" key="1">
    <source>
        <dbReference type="ARBA" id="ARBA00011903"/>
    </source>
</evidence>
<feature type="compositionally biased region" description="Polar residues" evidence="10">
    <location>
        <begin position="820"/>
        <end position="839"/>
    </location>
</feature>
<evidence type="ECO:0000256" key="2">
    <source>
        <dbReference type="ARBA" id="ARBA00022443"/>
    </source>
</evidence>
<comment type="caution">
    <text evidence="14">The sequence shown here is derived from an EMBL/GenBank/DDBJ whole genome shotgun (WGS) entry which is preliminary data.</text>
</comment>
<feature type="compositionally biased region" description="Basic and acidic residues" evidence="10">
    <location>
        <begin position="770"/>
        <end position="788"/>
    </location>
</feature>
<evidence type="ECO:0000313" key="14">
    <source>
        <dbReference type="EMBL" id="KAK6176310.1"/>
    </source>
</evidence>
<feature type="region of interest" description="Disordered" evidence="10">
    <location>
        <begin position="1276"/>
        <end position="1301"/>
    </location>
</feature>
<dbReference type="Gene3D" id="3.30.200.20">
    <property type="entry name" value="Phosphorylase Kinase, domain 1"/>
    <property type="match status" value="1"/>
</dbReference>
<feature type="region of interest" description="Disordered" evidence="10">
    <location>
        <begin position="1029"/>
        <end position="1083"/>
    </location>
</feature>
<dbReference type="Pfam" id="PF07714">
    <property type="entry name" value="PK_Tyr_Ser-Thr"/>
    <property type="match status" value="1"/>
</dbReference>
<dbReference type="InterPro" id="IPR017441">
    <property type="entry name" value="Protein_kinase_ATP_BS"/>
</dbReference>
<sequence>MSDNEELGKSGCSTDEEGQEAAAMSSSRDLQDFLMEAQLGHYYNALRNELKITCVDHLKYVKEEDLESVGMAKPEMRRLKKFYKKECPQGTFGKLRKAITRGNSTAQNRPPSPSPPENRPVSYIRTPGKQIIPADSISINKTLGEGEFGVVQQGVWTTEEGDKVQVAIKCLSKERMQNGTQEFLQEAANMQTIDHENIVRMFGVVLDKDNSLMLVTELAPMRSLLECLKEPSRRLDFPIPRLCDFAQQICDGMSYLESKRLIHRDLAARNILVFSKHKVKVSDFGLSRALGIGKDYYQSNFSTSLKLPIAWCAPESINYLKFTSASDVWAFGVTLWEMFTYGFQPWSGLTGQQILDTIDKPQSQRLEKPDLCPKDYYDLMLTCWDHEPEDRPTFSQIFLKIPQMRPVQVKAQKDFPAVTLQKDYLYYKAYDVIIVLDTKPAAPPIPGLWKGVLNNGKCGWFDPTNTVPFIEPKTSPIALPKTSLVRKDSNVAESGRKSGRKIRADMISRPQQDLRHTGHIGYDGAVFGDVSFIGDNYDKLPLQVSSQASSMASIPRYGDSPERENGHKGTNGYAHSWMSQESLDSHAHNGGGTPPYQDINDDALFDFKIPDISEGFDFGPSFMDEVLRALDEKEKQLEGSSDKSGSPDKTLKDHSRSTSPDDRDSRPGPPPLPTTLPRTENKRDSRTEPKKQAKVKPMSASDQKMMEDAIAMANEFAAQSSRNQMMNDTCSSQSPPDTPKTDKNRIDFDSSLNDSGNIISKLKNSIKRSPKTERKRTFSDDIATKSDISDEIPPEEQEAYNMLVVKGSKDFDSGTEDLKSSSPERSFNSTSSTEKSFSRVTPERPVIAARSTPDRSVNMIQARTTPDRSVSLNRTTPERSDIQPRTTPERFAVQPRSTPERSVSNVTTATYSTITVDRTNNSNSVLRSSSEIPSRDIRPTPPKPMPKPRIDIKRPEIPPMHRSEIPVPKPRPEVNVNRVEPVPRFSVPSPECSPKDLKVEKKSTVILPSSPTESVKPYDREIVKKSIEIVRMDSPDDIVDKPSEEESSAEKDLSSEAESEPAEEKKESIINSLFNDDDIAEPTPREIMNKLARESRLRRTADHQRGVTGEELSAARKLREPQGIPVKSVPLATAEDDDEVDTNPLRMLRGGALPLRSSRGGAGTNLVTTTSSLRIPKLEFRNPTFQHSISVDSSAHRRQEAAKEKTLHASKIPTRSLSTGDDSANPLPLPPRNPNRPGNLNAKPRERKYPLSLSSVSGPNSTGMCSVSSVIRRYKSMHDPTPNLPPAPPPPLDPNLDLDPDDNDDNVFTENETFPNMISISSPTFPREKFGFDNVKCSLENLGFYNSHDQFWVERVLLPERNSSDPMSSDDISPLLLSHYKHSMGVSYEDLLDLALDREKNCEEIETMQKIFSNELSVEKCMKALEDTKWDLQKAVKYVKLKQLLSVQLGDVSQCKEALLRTNWDVRKAANYMLSHPMPSPETVDV</sequence>
<dbReference type="EMBL" id="JAZGQO010000010">
    <property type="protein sequence ID" value="KAK6176310.1"/>
    <property type="molecule type" value="Genomic_DNA"/>
</dbReference>
<feature type="compositionally biased region" description="Basic and acidic residues" evidence="10">
    <location>
        <begin position="948"/>
        <end position="964"/>
    </location>
</feature>
<keyword evidence="3" id="KW-0808">Transferase</keyword>
<evidence type="ECO:0000256" key="9">
    <source>
        <dbReference type="PROSITE-ProRule" id="PRU10141"/>
    </source>
</evidence>
<gene>
    <name evidence="14" type="ORF">SNE40_014616</name>
</gene>
<reference evidence="14 15" key="1">
    <citation type="submission" date="2024-01" db="EMBL/GenBank/DDBJ databases">
        <title>The genome of the rayed Mediterranean limpet Patella caerulea (Linnaeus, 1758).</title>
        <authorList>
            <person name="Anh-Thu Weber A."/>
            <person name="Halstead-Nussloch G."/>
        </authorList>
    </citation>
    <scope>NUCLEOTIDE SEQUENCE [LARGE SCALE GENOMIC DNA]</scope>
    <source>
        <strain evidence="14">AATW-2023a</strain>
        <tissue evidence="14">Whole specimen</tissue>
    </source>
</reference>
<feature type="region of interest" description="Disordered" evidence="10">
    <location>
        <begin position="1"/>
        <end position="25"/>
    </location>
</feature>
<feature type="compositionally biased region" description="Basic and acidic residues" evidence="10">
    <location>
        <begin position="634"/>
        <end position="666"/>
    </location>
</feature>
<dbReference type="CDD" id="cd05040">
    <property type="entry name" value="PTKc_Ack_like"/>
    <property type="match status" value="1"/>
</dbReference>
<keyword evidence="5" id="KW-0418">Kinase</keyword>
<evidence type="ECO:0000259" key="11">
    <source>
        <dbReference type="PROSITE" id="PS50011"/>
    </source>
</evidence>
<feature type="compositionally biased region" description="Basic and acidic residues" evidence="10">
    <location>
        <begin position="1029"/>
        <end position="1054"/>
    </location>
</feature>
<feature type="compositionally biased region" description="Basic and acidic residues" evidence="10">
    <location>
        <begin position="807"/>
        <end position="819"/>
    </location>
</feature>
<evidence type="ECO:0000256" key="3">
    <source>
        <dbReference type="ARBA" id="ARBA00022679"/>
    </source>
</evidence>
<dbReference type="Gene3D" id="1.10.510.10">
    <property type="entry name" value="Transferase(Phosphotransferase) domain 1"/>
    <property type="match status" value="1"/>
</dbReference>
<name>A0AAN8PTN5_PATCE</name>
<feature type="compositionally biased region" description="Basic and acidic residues" evidence="10">
    <location>
        <begin position="739"/>
        <end position="748"/>
    </location>
</feature>
<keyword evidence="7" id="KW-0829">Tyrosine-protein kinase</keyword>
<dbReference type="GO" id="GO:0005524">
    <property type="term" value="F:ATP binding"/>
    <property type="evidence" value="ECO:0007669"/>
    <property type="project" value="UniProtKB-UniRule"/>
</dbReference>
<feature type="compositionally biased region" description="Acidic residues" evidence="10">
    <location>
        <begin position="789"/>
        <end position="798"/>
    </location>
</feature>
<keyword evidence="4 9" id="KW-0547">Nucleotide-binding</keyword>
<feature type="binding site" evidence="9">
    <location>
        <position position="169"/>
    </location>
    <ligand>
        <name>ATP</name>
        <dbReference type="ChEBI" id="CHEBI:30616"/>
    </ligand>
</feature>
<feature type="compositionally biased region" description="Polar residues" evidence="10">
    <location>
        <begin position="895"/>
        <end position="932"/>
    </location>
</feature>
<evidence type="ECO:0000256" key="10">
    <source>
        <dbReference type="SAM" id="MobiDB-lite"/>
    </source>
</evidence>
<feature type="compositionally biased region" description="Polar residues" evidence="10">
    <location>
        <begin position="854"/>
        <end position="875"/>
    </location>
</feature>
<feature type="region of interest" description="Disordered" evidence="10">
    <location>
        <begin position="1189"/>
        <end position="1264"/>
    </location>
</feature>
<dbReference type="PANTHER" id="PTHR24418">
    <property type="entry name" value="TYROSINE-PROTEIN KINASE"/>
    <property type="match status" value="1"/>
</dbReference>
<dbReference type="InterPro" id="IPR055175">
    <property type="entry name" value="ACK/TNK-like_SAM"/>
</dbReference>
<feature type="region of interest" description="Disordered" evidence="10">
    <location>
        <begin position="548"/>
        <end position="574"/>
    </location>
</feature>
<dbReference type="SMART" id="SM00219">
    <property type="entry name" value="TyrKc"/>
    <property type="match status" value="1"/>
</dbReference>
<dbReference type="PRINTS" id="PR00109">
    <property type="entry name" value="TYRKINASE"/>
</dbReference>
<dbReference type="InterPro" id="IPR000095">
    <property type="entry name" value="CRIB_dom"/>
</dbReference>
<evidence type="ECO:0000259" key="12">
    <source>
        <dbReference type="PROSITE" id="PS50030"/>
    </source>
</evidence>
<dbReference type="FunFam" id="1.10.510.10:FF:000521">
    <property type="entry name" value="Tyrosine-protein kinase pr2"/>
    <property type="match status" value="1"/>
</dbReference>
<evidence type="ECO:0000256" key="4">
    <source>
        <dbReference type="ARBA" id="ARBA00022741"/>
    </source>
</evidence>
<organism evidence="14 15">
    <name type="scientific">Patella caerulea</name>
    <name type="common">Rayed Mediterranean limpet</name>
    <dbReference type="NCBI Taxonomy" id="87958"/>
    <lineage>
        <taxon>Eukaryota</taxon>
        <taxon>Metazoa</taxon>
        <taxon>Spiralia</taxon>
        <taxon>Lophotrochozoa</taxon>
        <taxon>Mollusca</taxon>
        <taxon>Gastropoda</taxon>
        <taxon>Patellogastropoda</taxon>
        <taxon>Patelloidea</taxon>
        <taxon>Patellidae</taxon>
        <taxon>Patella</taxon>
    </lineage>
</organism>
<feature type="domain" description="CRIB" evidence="13">
    <location>
        <begin position="507"/>
        <end position="521"/>
    </location>
</feature>
<dbReference type="Pfam" id="PF22931">
    <property type="entry name" value="SAM_TNK"/>
    <property type="match status" value="1"/>
</dbReference>
<dbReference type="PROSITE" id="PS50030">
    <property type="entry name" value="UBA"/>
    <property type="match status" value="1"/>
</dbReference>
<dbReference type="InterPro" id="IPR050198">
    <property type="entry name" value="Non-receptor_tyrosine_kinases"/>
</dbReference>
<evidence type="ECO:0000259" key="13">
    <source>
        <dbReference type="PROSITE" id="PS50108"/>
    </source>
</evidence>
<feature type="compositionally biased region" description="Basic and acidic residues" evidence="10">
    <location>
        <begin position="679"/>
        <end position="691"/>
    </location>
</feature>
<dbReference type="InterPro" id="IPR049587">
    <property type="entry name" value="TNK-like_SAM"/>
</dbReference>
<feature type="region of interest" description="Disordered" evidence="10">
    <location>
        <begin position="634"/>
        <end position="975"/>
    </location>
</feature>
<protein>
    <recommendedName>
        <fullName evidence="1">non-specific protein-tyrosine kinase</fullName>
        <ecNumber evidence="1">2.7.10.2</ecNumber>
    </recommendedName>
</protein>
<dbReference type="CDD" id="cd00174">
    <property type="entry name" value="SH3"/>
    <property type="match status" value="1"/>
</dbReference>
<feature type="domain" description="UBA" evidence="12">
    <location>
        <begin position="1431"/>
        <end position="1476"/>
    </location>
</feature>
<dbReference type="PROSITE" id="PS50011">
    <property type="entry name" value="PROTEIN_KINASE_DOM"/>
    <property type="match status" value="1"/>
</dbReference>
<feature type="region of interest" description="Disordered" evidence="10">
    <location>
        <begin position="99"/>
        <end position="121"/>
    </location>
</feature>
<dbReference type="Proteomes" id="UP001347796">
    <property type="component" value="Unassembled WGS sequence"/>
</dbReference>
<dbReference type="InterPro" id="IPR015940">
    <property type="entry name" value="UBA"/>
</dbReference>
<keyword evidence="15" id="KW-1185">Reference proteome</keyword>
<feature type="domain" description="Protein kinase" evidence="11">
    <location>
        <begin position="137"/>
        <end position="404"/>
    </location>
</feature>
<dbReference type="GO" id="GO:0004674">
    <property type="term" value="F:protein serine/threonine kinase activity"/>
    <property type="evidence" value="ECO:0007669"/>
    <property type="project" value="UniProtKB-EC"/>
</dbReference>
<dbReference type="EC" id="2.7.10.2" evidence="1"/>
<keyword evidence="6 9" id="KW-0067">ATP-binding</keyword>
<comment type="catalytic activity">
    <reaction evidence="8">
        <text>L-threonyl-[protein] + ATP = O-phospho-L-threonyl-[protein] + ADP + H(+)</text>
        <dbReference type="Rhea" id="RHEA:46608"/>
        <dbReference type="Rhea" id="RHEA-COMP:11060"/>
        <dbReference type="Rhea" id="RHEA-COMP:11605"/>
        <dbReference type="ChEBI" id="CHEBI:15378"/>
        <dbReference type="ChEBI" id="CHEBI:30013"/>
        <dbReference type="ChEBI" id="CHEBI:30616"/>
        <dbReference type="ChEBI" id="CHEBI:61977"/>
        <dbReference type="ChEBI" id="CHEBI:456216"/>
        <dbReference type="EC" id="2.7.11.1"/>
    </reaction>
</comment>
<proteinExistence type="predicted"/>
<dbReference type="InterPro" id="IPR000719">
    <property type="entry name" value="Prot_kinase_dom"/>
</dbReference>
<keyword evidence="2" id="KW-0728">SH3 domain</keyword>
<feature type="compositionally biased region" description="Pro residues" evidence="10">
    <location>
        <begin position="1282"/>
        <end position="1293"/>
    </location>
</feature>
<dbReference type="PROSITE" id="PS00107">
    <property type="entry name" value="PROTEIN_KINASE_ATP"/>
    <property type="match status" value="1"/>
</dbReference>
<dbReference type="GO" id="GO:0004715">
    <property type="term" value="F:non-membrane spanning protein tyrosine kinase activity"/>
    <property type="evidence" value="ECO:0007669"/>
    <property type="project" value="UniProtKB-EC"/>
</dbReference>